<sequence>MPRTELTSEYRVAESVVSGRPRSGVVRSAVWFGAVLVDEGRVSETNEGFGGAVWSGCGAESVSNCTANEATGRVSGCF</sequence>
<dbReference type="AlphaFoldDB" id="M0N1Z1"/>
<evidence type="ECO:0000313" key="1">
    <source>
        <dbReference type="EMBL" id="EMA50725.1"/>
    </source>
</evidence>
<protein>
    <submittedName>
        <fullName evidence="1">Uncharacterized protein</fullName>
    </submittedName>
</protein>
<gene>
    <name evidence="1" type="ORF">C450_13652</name>
</gene>
<reference evidence="1 2" key="1">
    <citation type="journal article" date="2014" name="PLoS Genet.">
        <title>Phylogenetically driven sequencing of extremely halophilic archaea reveals strategies for static and dynamic osmo-response.</title>
        <authorList>
            <person name="Becker E.A."/>
            <person name="Seitzer P.M."/>
            <person name="Tritt A."/>
            <person name="Larsen D."/>
            <person name="Krusor M."/>
            <person name="Yao A.I."/>
            <person name="Wu D."/>
            <person name="Madern D."/>
            <person name="Eisen J.A."/>
            <person name="Darling A.E."/>
            <person name="Facciotti M.T."/>
        </authorList>
    </citation>
    <scope>NUCLEOTIDE SEQUENCE [LARGE SCALE GENOMIC DNA]</scope>
    <source>
        <strain evidence="1 2">DSM 8989</strain>
    </source>
</reference>
<dbReference type="Proteomes" id="UP000011625">
    <property type="component" value="Unassembled WGS sequence"/>
</dbReference>
<organism evidence="1 2">
    <name type="scientific">Halococcus salifodinae DSM 8989</name>
    <dbReference type="NCBI Taxonomy" id="1227456"/>
    <lineage>
        <taxon>Archaea</taxon>
        <taxon>Methanobacteriati</taxon>
        <taxon>Methanobacteriota</taxon>
        <taxon>Stenosarchaea group</taxon>
        <taxon>Halobacteria</taxon>
        <taxon>Halobacteriales</taxon>
        <taxon>Halococcaceae</taxon>
        <taxon>Halococcus</taxon>
    </lineage>
</organism>
<comment type="caution">
    <text evidence="1">The sequence shown here is derived from an EMBL/GenBank/DDBJ whole genome shotgun (WGS) entry which is preliminary data.</text>
</comment>
<keyword evidence="2" id="KW-1185">Reference proteome</keyword>
<dbReference type="EMBL" id="AOME01000070">
    <property type="protein sequence ID" value="EMA50725.1"/>
    <property type="molecule type" value="Genomic_DNA"/>
</dbReference>
<evidence type="ECO:0000313" key="2">
    <source>
        <dbReference type="Proteomes" id="UP000011625"/>
    </source>
</evidence>
<name>M0N1Z1_9EURY</name>
<dbReference type="STRING" id="1227456.C450_13652"/>
<accession>M0N1Z1</accession>
<proteinExistence type="predicted"/>